<dbReference type="PANTHER" id="PTHR45339">
    <property type="entry name" value="HYBRID SIGNAL TRANSDUCTION HISTIDINE KINASE J"/>
    <property type="match status" value="1"/>
</dbReference>
<keyword evidence="5" id="KW-0418">Kinase</keyword>
<dbReference type="EC" id="2.7.13.3" evidence="2"/>
<evidence type="ECO:0000259" key="12">
    <source>
        <dbReference type="PROSITE" id="PS50894"/>
    </source>
</evidence>
<dbReference type="Pfam" id="PF02518">
    <property type="entry name" value="HATPase_c"/>
    <property type="match status" value="1"/>
</dbReference>
<dbReference type="SMART" id="SM00388">
    <property type="entry name" value="HisKA"/>
    <property type="match status" value="1"/>
</dbReference>
<dbReference type="Gene3D" id="3.40.50.2300">
    <property type="match status" value="2"/>
</dbReference>
<dbReference type="CDD" id="cd17546">
    <property type="entry name" value="REC_hyHK_CKI1_RcsC-like"/>
    <property type="match status" value="2"/>
</dbReference>
<dbReference type="InterPro" id="IPR003661">
    <property type="entry name" value="HisK_dim/P_dom"/>
</dbReference>
<dbReference type="InterPro" id="IPR003018">
    <property type="entry name" value="GAF"/>
</dbReference>
<feature type="domain" description="Histidine kinase" evidence="10">
    <location>
        <begin position="698"/>
        <end position="919"/>
    </location>
</feature>
<dbReference type="InterPro" id="IPR029016">
    <property type="entry name" value="GAF-like_dom_sf"/>
</dbReference>
<dbReference type="Pfam" id="PF01627">
    <property type="entry name" value="Hpt"/>
    <property type="match status" value="1"/>
</dbReference>
<feature type="domain" description="Response regulatory" evidence="11">
    <location>
        <begin position="947"/>
        <end position="1071"/>
    </location>
</feature>
<dbReference type="EMBL" id="JAJIRN010000008">
    <property type="protein sequence ID" value="MCV2370084.1"/>
    <property type="molecule type" value="Genomic_DNA"/>
</dbReference>
<dbReference type="InterPro" id="IPR036097">
    <property type="entry name" value="HisK_dim/P_sf"/>
</dbReference>
<protein>
    <recommendedName>
        <fullName evidence="2">histidine kinase</fullName>
        <ecNumber evidence="2">2.7.13.3</ecNumber>
    </recommendedName>
</protein>
<dbReference type="SMART" id="SM00065">
    <property type="entry name" value="GAF"/>
    <property type="match status" value="1"/>
</dbReference>
<dbReference type="SUPFAM" id="SSF55781">
    <property type="entry name" value="GAF domain-like"/>
    <property type="match status" value="1"/>
</dbReference>
<evidence type="ECO:0000256" key="1">
    <source>
        <dbReference type="ARBA" id="ARBA00000085"/>
    </source>
</evidence>
<dbReference type="CDD" id="cd00082">
    <property type="entry name" value="HisKA"/>
    <property type="match status" value="1"/>
</dbReference>
<evidence type="ECO:0000313" key="14">
    <source>
        <dbReference type="Proteomes" id="UP001209701"/>
    </source>
</evidence>
<dbReference type="InterPro" id="IPR036890">
    <property type="entry name" value="HATPase_C_sf"/>
</dbReference>
<dbReference type="PRINTS" id="PR00344">
    <property type="entry name" value="BCTRLSENSOR"/>
</dbReference>
<dbReference type="Pfam" id="PF13492">
    <property type="entry name" value="GAF_3"/>
    <property type="match status" value="1"/>
</dbReference>
<comment type="catalytic activity">
    <reaction evidence="1">
        <text>ATP + protein L-histidine = ADP + protein N-phospho-L-histidine.</text>
        <dbReference type="EC" id="2.7.13.3"/>
    </reaction>
</comment>
<feature type="modified residue" description="4-aspartylphosphate" evidence="8">
    <location>
        <position position="1146"/>
    </location>
</feature>
<dbReference type="PROSITE" id="PS50109">
    <property type="entry name" value="HIS_KIN"/>
    <property type="match status" value="1"/>
</dbReference>
<dbReference type="RefSeq" id="WP_263572664.1">
    <property type="nucleotide sequence ID" value="NZ_JAJIRN010000008.1"/>
</dbReference>
<evidence type="ECO:0000259" key="11">
    <source>
        <dbReference type="PROSITE" id="PS50110"/>
    </source>
</evidence>
<evidence type="ECO:0000256" key="7">
    <source>
        <dbReference type="PROSITE-ProRule" id="PRU00110"/>
    </source>
</evidence>
<organism evidence="13 14">
    <name type="scientific">Roseateles oligotrophus</name>
    <dbReference type="NCBI Taxonomy" id="1769250"/>
    <lineage>
        <taxon>Bacteria</taxon>
        <taxon>Pseudomonadati</taxon>
        <taxon>Pseudomonadota</taxon>
        <taxon>Betaproteobacteria</taxon>
        <taxon>Burkholderiales</taxon>
        <taxon>Sphaerotilaceae</taxon>
        <taxon>Roseateles</taxon>
    </lineage>
</organism>
<dbReference type="Pfam" id="PF00072">
    <property type="entry name" value="Response_reg"/>
    <property type="match status" value="2"/>
</dbReference>
<keyword evidence="14" id="KW-1185">Reference proteome</keyword>
<evidence type="ECO:0000256" key="9">
    <source>
        <dbReference type="SAM" id="Coils"/>
    </source>
</evidence>
<dbReference type="InterPro" id="IPR003594">
    <property type="entry name" value="HATPase_dom"/>
</dbReference>
<keyword evidence="9" id="KW-0175">Coiled coil</keyword>
<evidence type="ECO:0000256" key="6">
    <source>
        <dbReference type="ARBA" id="ARBA00023012"/>
    </source>
</evidence>
<evidence type="ECO:0000256" key="2">
    <source>
        <dbReference type="ARBA" id="ARBA00012438"/>
    </source>
</evidence>
<keyword evidence="6" id="KW-0902">Two-component regulatory system</keyword>
<evidence type="ECO:0000256" key="5">
    <source>
        <dbReference type="ARBA" id="ARBA00022777"/>
    </source>
</evidence>
<dbReference type="InterPro" id="IPR004358">
    <property type="entry name" value="Sig_transdc_His_kin-like_C"/>
</dbReference>
<dbReference type="SUPFAM" id="SSF47226">
    <property type="entry name" value="Histidine-containing phosphotransfer domain, HPT domain"/>
    <property type="match status" value="1"/>
</dbReference>
<dbReference type="Gene3D" id="3.30.450.40">
    <property type="match status" value="1"/>
</dbReference>
<evidence type="ECO:0000256" key="8">
    <source>
        <dbReference type="PROSITE-ProRule" id="PRU00169"/>
    </source>
</evidence>
<gene>
    <name evidence="13" type="ORF">LNV07_18535</name>
</gene>
<feature type="domain" description="HPt" evidence="12">
    <location>
        <begin position="1265"/>
        <end position="1361"/>
    </location>
</feature>
<evidence type="ECO:0000256" key="4">
    <source>
        <dbReference type="ARBA" id="ARBA00022679"/>
    </source>
</evidence>
<dbReference type="CDD" id="cd16922">
    <property type="entry name" value="HATPase_EvgS-ArcB-TorS-like"/>
    <property type="match status" value="1"/>
</dbReference>
<name>A0ABT2YJ43_9BURK</name>
<feature type="coiled-coil region" evidence="9">
    <location>
        <begin position="55"/>
        <end position="92"/>
    </location>
</feature>
<dbReference type="Proteomes" id="UP001209701">
    <property type="component" value="Unassembled WGS sequence"/>
</dbReference>
<dbReference type="Gene3D" id="1.25.40.10">
    <property type="entry name" value="Tetratricopeptide repeat domain"/>
    <property type="match status" value="1"/>
</dbReference>
<dbReference type="Gene3D" id="3.30.565.10">
    <property type="entry name" value="Histidine kinase-like ATPase, C-terminal domain"/>
    <property type="match status" value="1"/>
</dbReference>
<dbReference type="SMART" id="SM00387">
    <property type="entry name" value="HATPase_c"/>
    <property type="match status" value="1"/>
</dbReference>
<dbReference type="Pfam" id="PF00512">
    <property type="entry name" value="HisKA"/>
    <property type="match status" value="1"/>
</dbReference>
<dbReference type="Gene3D" id="1.10.287.130">
    <property type="match status" value="1"/>
</dbReference>
<feature type="modified residue" description="4-aspartylphosphate" evidence="8">
    <location>
        <position position="1002"/>
    </location>
</feature>
<dbReference type="InterPro" id="IPR036641">
    <property type="entry name" value="HPT_dom_sf"/>
</dbReference>
<dbReference type="PROSITE" id="PS50894">
    <property type="entry name" value="HPT"/>
    <property type="match status" value="1"/>
</dbReference>
<proteinExistence type="predicted"/>
<dbReference type="InterPro" id="IPR008207">
    <property type="entry name" value="Sig_transdc_His_kin_Hpt_dom"/>
</dbReference>
<dbReference type="SUPFAM" id="SSF55874">
    <property type="entry name" value="ATPase domain of HSP90 chaperone/DNA topoisomerase II/histidine kinase"/>
    <property type="match status" value="1"/>
</dbReference>
<dbReference type="SUPFAM" id="SSF52172">
    <property type="entry name" value="CheY-like"/>
    <property type="match status" value="2"/>
</dbReference>
<sequence>MKKFNPPLELFEGKDVVAALLQALPSLAGDARLAALLQIAWYQRQCDSERALACAAEAELLLEQVELELIDHQRLQARLTLTRAEIDSLRGKSAAVEPKVLAVLAVFDSCGDAIGSGDAKSLLVLICSDAGDSARRDACLSQCLADYRRSGDSVRINFALARGLLFQAFRDAKATRLSLAQQFDLESDQGPVVTAVLASVRAVVTGYTGELGASISHFLQAFNAAEETGQLRLAILSASNGADSFAGLGDLDAALEWDERALVLARGCGWPAMLAMALTQTGNVLRLLGRLEDAKQHQLEALEAFGGLGASNTYVMILQGLSETLLDLNRPDEALLRFTEAEQAASKLAEPIAILRSWRGQASALAKLGRPLEALPKIEAALQQVEAQGNVEEQIKILRVLAQLHCQHRLPAPAGMQAASATLHYLTLAQQAAASISGFLPPSELFDELAQAYAYAGDYPQAYENARAAATARDSARSKDGSNRAIAMQVRQDTARAYAAAEHHRLLAQTEARRAEMLQATSNTLETLGQVGREITASLNAQAVFASLHRHVVSMMDATFFGVCLFDPEAAVLKMVFAMEGERIVPGATLALDDANSSFALCARERRELLINLAEPERGFPAIPGTMESNSLMYYPLMIGERLLGVMSVQSPRPFAYGEREIFIMRALCGYGAIALDNAHAYSQVEAATAAKGQFLANMSHEIRTPMNAVLGMLKLLQGTDLNQRQLDFTQKASGAAKSLLGLINDILDFSKMDAGKMTLDPQPFALDQLMRDLSTIVSTNVGKKPVEVMFDIDPRVPPILIGDALRLQQVLINLSGNAIKFTAQGEVVVRIELVSQSGAGVQLRFAVRDSGIGIAPENQKKIFEGFSQAEVSTTRRFGGTGLGLNISQRLVALMGGELALDSVLGKGSTFHFALTLPVGEAGAAKTGEMGELLGESLDEQLTEHLSVLVVDDNAIARELVQHMAQSLGWSAEAAADGAEALQLMLARQAAERPPFDAVFMDWEMPGMDGWEAIARMRASMGVNAPVTVMVTAHGRERLAERSDDEQASLNGILVKPITAAMLQEMLKRARAGQSNVRRTVRTGAAKRLVLEGMRLLLVEDNELNQEVAQTLLEQAGALVRVAADGQLALDILRVDAKAFDVVLMDVQMPVMDGFTATRMIRAASGEGLNLQELPVVAMTANAMASDREECLAAGMTDFVSKPFELSNLVQVLLRVSGRAAAAAAAAQASAERKFTTLALPADLQARALGQGIDAQKTIDRFMGKSALYQRMVNSFCVSALALPAQLEGLLAESKHADAERALHSFKGLAATLGAEAMAKLGSDGEAMFKRGDLPSPEWLAELLRLIQSGTQDLTLLAQAISDLGPMPLATPSTNVFP</sequence>
<dbReference type="SUPFAM" id="SSF48452">
    <property type="entry name" value="TPR-like"/>
    <property type="match status" value="1"/>
</dbReference>
<dbReference type="SMART" id="SM00448">
    <property type="entry name" value="REC"/>
    <property type="match status" value="2"/>
</dbReference>
<reference evidence="13 14" key="1">
    <citation type="submission" date="2021-11" db="EMBL/GenBank/DDBJ databases">
        <authorList>
            <person name="Liang Q."/>
            <person name="Mou H."/>
            <person name="Liu Z."/>
        </authorList>
    </citation>
    <scope>NUCLEOTIDE SEQUENCE [LARGE SCALE GENOMIC DNA]</scope>
    <source>
        <strain evidence="13 14">CHU3</strain>
    </source>
</reference>
<feature type="modified residue" description="Phosphohistidine" evidence="7">
    <location>
        <position position="1304"/>
    </location>
</feature>
<dbReference type="InterPro" id="IPR011006">
    <property type="entry name" value="CheY-like_superfamily"/>
</dbReference>
<keyword evidence="4" id="KW-0808">Transferase</keyword>
<comment type="caution">
    <text evidence="13">The sequence shown here is derived from an EMBL/GenBank/DDBJ whole genome shotgun (WGS) entry which is preliminary data.</text>
</comment>
<evidence type="ECO:0000259" key="10">
    <source>
        <dbReference type="PROSITE" id="PS50109"/>
    </source>
</evidence>
<dbReference type="SUPFAM" id="SSF47384">
    <property type="entry name" value="Homodimeric domain of signal transducing histidine kinase"/>
    <property type="match status" value="1"/>
</dbReference>
<evidence type="ECO:0000313" key="13">
    <source>
        <dbReference type="EMBL" id="MCV2370084.1"/>
    </source>
</evidence>
<dbReference type="PANTHER" id="PTHR45339:SF5">
    <property type="entry name" value="HISTIDINE KINASE"/>
    <property type="match status" value="1"/>
</dbReference>
<keyword evidence="3 8" id="KW-0597">Phosphoprotein</keyword>
<dbReference type="InterPro" id="IPR001789">
    <property type="entry name" value="Sig_transdc_resp-reg_receiver"/>
</dbReference>
<dbReference type="Gene3D" id="1.20.120.160">
    <property type="entry name" value="HPT domain"/>
    <property type="match status" value="1"/>
</dbReference>
<evidence type="ECO:0000256" key="3">
    <source>
        <dbReference type="ARBA" id="ARBA00022553"/>
    </source>
</evidence>
<accession>A0ABT2YJ43</accession>
<dbReference type="InterPro" id="IPR011990">
    <property type="entry name" value="TPR-like_helical_dom_sf"/>
</dbReference>
<feature type="domain" description="Response regulatory" evidence="11">
    <location>
        <begin position="1095"/>
        <end position="1217"/>
    </location>
</feature>
<dbReference type="PROSITE" id="PS50110">
    <property type="entry name" value="RESPONSE_REGULATORY"/>
    <property type="match status" value="2"/>
</dbReference>
<dbReference type="InterPro" id="IPR005467">
    <property type="entry name" value="His_kinase_dom"/>
</dbReference>
<dbReference type="SMART" id="SM00073">
    <property type="entry name" value="HPT"/>
    <property type="match status" value="1"/>
</dbReference>